<evidence type="ECO:0000259" key="5">
    <source>
        <dbReference type="Pfam" id="PF08386"/>
    </source>
</evidence>
<dbReference type="Proteomes" id="UP000598174">
    <property type="component" value="Unassembled WGS sequence"/>
</dbReference>
<sequence length="614" mass="64375">MASFTTRLLAAGAAGLALAGTLITPSPVAAAPSPLGAGTVRADAGSLPAGIGSSPAGIGTSAAGIGTSAAGTGPVERRRVDSVVTPKLSWYSCYGWGQCATAKVPLDYDRPDGEKISVALLRVRARDQKNRIGSLFVNPGGPGGSGVSMALAAPYFLSEALLDRFDVVGMDPRGIGFSDRVTCFADAGRQAPVTAKLGIGFPWGAAEEKSYLKAAGQEARACSTTGRALAGAMSTAEVARDLDVMRRAVGDSKLTYLGFSYGTALGQYYANMFPDRFRAIVVDGVIDPRAWVGTASTAGRIQDDRLHSADGAYRALAEILRRCSAAGSTKCAFSAKPMENFRVLAERLKNKPLTVDGVTVTYAAFIGVVLGALYEPTAGAEVTGIAADLFELTTPGHVPGKDSLAVTGTEIRRLMKQAEGRAFPYDNSFDAYSAVMCTDGRHPAHGTSWPRAAARADQRAPYFGRAWAWASAQCAADKWTVRDEDAYTGPFNRHTKHPLLIVGSLWDPATNYADAVSSSKLLPDSRLLSSDNWGHTAYGTSACATGITDRYLLYRALPAKGTTCVGDAQPFRVPLDSATEQSADTFDLATASPAEIAAHGLPSTDSPKQLPPVR</sequence>
<comment type="caution">
    <text evidence="6">The sequence shown here is derived from an EMBL/GenBank/DDBJ whole genome shotgun (WGS) entry which is preliminary data.</text>
</comment>
<keyword evidence="3" id="KW-0732">Signal</keyword>
<keyword evidence="7" id="KW-1185">Reference proteome</keyword>
<feature type="signal peptide" evidence="3">
    <location>
        <begin position="1"/>
        <end position="30"/>
    </location>
</feature>
<feature type="domain" description="Peptidase S33 tripeptidyl aminopeptidase-like C-terminal" evidence="5">
    <location>
        <begin position="460"/>
        <end position="564"/>
    </location>
</feature>
<dbReference type="GO" id="GO:0016787">
    <property type="term" value="F:hydrolase activity"/>
    <property type="evidence" value="ECO:0007669"/>
    <property type="project" value="UniProtKB-KW"/>
</dbReference>
<reference evidence="6" key="1">
    <citation type="submission" date="2021-01" db="EMBL/GenBank/DDBJ databases">
        <title>Whole genome shotgun sequence of Actinoplanes ferrugineus NBRC 15555.</title>
        <authorList>
            <person name="Komaki H."/>
            <person name="Tamura T."/>
        </authorList>
    </citation>
    <scope>NUCLEOTIDE SEQUENCE</scope>
    <source>
        <strain evidence="6">NBRC 15555</strain>
    </source>
</reference>
<evidence type="ECO:0000256" key="2">
    <source>
        <dbReference type="ARBA" id="ARBA00022801"/>
    </source>
</evidence>
<feature type="domain" description="AB hydrolase-1" evidence="4">
    <location>
        <begin position="135"/>
        <end position="287"/>
    </location>
</feature>
<evidence type="ECO:0000313" key="7">
    <source>
        <dbReference type="Proteomes" id="UP000598174"/>
    </source>
</evidence>
<dbReference type="Pfam" id="PF00561">
    <property type="entry name" value="Abhydrolase_1"/>
    <property type="match status" value="1"/>
</dbReference>
<dbReference type="InterPro" id="IPR000073">
    <property type="entry name" value="AB_hydrolase_1"/>
</dbReference>
<evidence type="ECO:0000313" key="6">
    <source>
        <dbReference type="EMBL" id="GIE11461.1"/>
    </source>
</evidence>
<dbReference type="AlphaFoldDB" id="A0A919M9F2"/>
<keyword evidence="2" id="KW-0378">Hydrolase</keyword>
<evidence type="ECO:0000256" key="3">
    <source>
        <dbReference type="SAM" id="SignalP"/>
    </source>
</evidence>
<dbReference type="PANTHER" id="PTHR43248">
    <property type="entry name" value="2-SUCCINYL-6-HYDROXY-2,4-CYCLOHEXADIENE-1-CARBOXYLATE SYNTHASE"/>
    <property type="match status" value="1"/>
</dbReference>
<dbReference type="Gene3D" id="3.40.50.1820">
    <property type="entry name" value="alpha/beta hydrolase"/>
    <property type="match status" value="2"/>
</dbReference>
<dbReference type="InterPro" id="IPR051601">
    <property type="entry name" value="Serine_prot/Carboxylest_S33"/>
</dbReference>
<name>A0A919M9F2_9ACTN</name>
<dbReference type="InterPro" id="IPR013595">
    <property type="entry name" value="Pept_S33_TAP-like_C"/>
</dbReference>
<dbReference type="PANTHER" id="PTHR43248:SF25">
    <property type="entry name" value="AB HYDROLASE-1 DOMAIN-CONTAINING PROTEIN-RELATED"/>
    <property type="match status" value="1"/>
</dbReference>
<evidence type="ECO:0000259" key="4">
    <source>
        <dbReference type="Pfam" id="PF00561"/>
    </source>
</evidence>
<accession>A0A919M9F2</accession>
<dbReference type="Pfam" id="PF08386">
    <property type="entry name" value="Abhydrolase_4"/>
    <property type="match status" value="1"/>
</dbReference>
<comment type="similarity">
    <text evidence="1">Belongs to the peptidase S33 family.</text>
</comment>
<proteinExistence type="inferred from homology"/>
<dbReference type="RefSeq" id="WP_203817991.1">
    <property type="nucleotide sequence ID" value="NZ_BAAABP010000058.1"/>
</dbReference>
<dbReference type="SUPFAM" id="SSF53474">
    <property type="entry name" value="alpha/beta-Hydrolases"/>
    <property type="match status" value="1"/>
</dbReference>
<feature type="chain" id="PRO_5037869856" evidence="3">
    <location>
        <begin position="31"/>
        <end position="614"/>
    </location>
</feature>
<evidence type="ECO:0000256" key="1">
    <source>
        <dbReference type="ARBA" id="ARBA00010088"/>
    </source>
</evidence>
<protein>
    <submittedName>
        <fullName evidence="6">Peptidase</fullName>
    </submittedName>
</protein>
<gene>
    <name evidence="6" type="ORF">Afe05nite_33010</name>
</gene>
<organism evidence="6 7">
    <name type="scientific">Paractinoplanes ferrugineus</name>
    <dbReference type="NCBI Taxonomy" id="113564"/>
    <lineage>
        <taxon>Bacteria</taxon>
        <taxon>Bacillati</taxon>
        <taxon>Actinomycetota</taxon>
        <taxon>Actinomycetes</taxon>
        <taxon>Micromonosporales</taxon>
        <taxon>Micromonosporaceae</taxon>
        <taxon>Paractinoplanes</taxon>
    </lineage>
</organism>
<dbReference type="EMBL" id="BOMM01000029">
    <property type="protein sequence ID" value="GIE11461.1"/>
    <property type="molecule type" value="Genomic_DNA"/>
</dbReference>
<dbReference type="InterPro" id="IPR029058">
    <property type="entry name" value="AB_hydrolase_fold"/>
</dbReference>